<dbReference type="InterPro" id="IPR002869">
    <property type="entry name" value="Pyrv_flavodox_OxRed_cen"/>
</dbReference>
<dbReference type="PANTHER" id="PTHR43854">
    <property type="entry name" value="INDOLEPYRUVATE OXIDOREDUCTASE SUBUNIT IORB"/>
    <property type="match status" value="1"/>
</dbReference>
<feature type="domain" description="Pyruvate/ketoisovalerate oxidoreductase catalytic" evidence="2">
    <location>
        <begin position="19"/>
        <end position="201"/>
    </location>
</feature>
<dbReference type="InterPro" id="IPR052198">
    <property type="entry name" value="IorB_Oxidoreductase"/>
</dbReference>
<dbReference type="Gene3D" id="3.40.920.10">
    <property type="entry name" value="Pyruvate-ferredoxin oxidoreductase, PFOR, domain III"/>
    <property type="match status" value="1"/>
</dbReference>
<organism evidence="3">
    <name type="scientific">bioreactor metagenome</name>
    <dbReference type="NCBI Taxonomy" id="1076179"/>
    <lineage>
        <taxon>unclassified sequences</taxon>
        <taxon>metagenomes</taxon>
        <taxon>ecological metagenomes</taxon>
    </lineage>
</organism>
<evidence type="ECO:0000313" key="3">
    <source>
        <dbReference type="EMBL" id="MPL96547.1"/>
    </source>
</evidence>
<dbReference type="Pfam" id="PF01558">
    <property type="entry name" value="POR"/>
    <property type="match status" value="1"/>
</dbReference>
<protein>
    <recommendedName>
        <fullName evidence="2">Pyruvate/ketoisovalerate oxidoreductase catalytic domain-containing protein</fullName>
    </recommendedName>
</protein>
<gene>
    <name evidence="3" type="ORF">SDC9_42729</name>
</gene>
<sequence length="213" mass="22832">MMAGSLMHDPLNIVICGIGGQGNILASELLGSALVENGYIVTVGETYGASQRGGSVMSHIRITRKKELSVLVPNREAHIIVGFEPLETLRMARQYANADTFAVFDSRAAYPIGVLGGEQVYPPVNDIMAELRKRCRRALVVPAAEIALSAGDGKAANIALLGALMALKMLPLTTEDFARMIGQRFQGDVLKVNQMVFEMGSNALVSQLQKEGS</sequence>
<proteinExistence type="predicted"/>
<name>A0A644VZ17_9ZZZZ</name>
<dbReference type="PANTHER" id="PTHR43854:SF1">
    <property type="entry name" value="INDOLEPYRUVATE OXIDOREDUCTASE SUBUNIT IORB"/>
    <property type="match status" value="1"/>
</dbReference>
<accession>A0A644VZ17</accession>
<dbReference type="GO" id="GO:0016903">
    <property type="term" value="F:oxidoreductase activity, acting on the aldehyde or oxo group of donors"/>
    <property type="evidence" value="ECO:0007669"/>
    <property type="project" value="InterPro"/>
</dbReference>
<evidence type="ECO:0000256" key="1">
    <source>
        <dbReference type="ARBA" id="ARBA00023002"/>
    </source>
</evidence>
<reference evidence="3" key="1">
    <citation type="submission" date="2019-08" db="EMBL/GenBank/DDBJ databases">
        <authorList>
            <person name="Kucharzyk K."/>
            <person name="Murdoch R.W."/>
            <person name="Higgins S."/>
            <person name="Loffler F."/>
        </authorList>
    </citation>
    <scope>NUCLEOTIDE SEQUENCE</scope>
</reference>
<keyword evidence="1" id="KW-0560">Oxidoreductase</keyword>
<dbReference type="InterPro" id="IPR019752">
    <property type="entry name" value="Pyrv/ketoisovalerate_OxRed_cat"/>
</dbReference>
<evidence type="ECO:0000259" key="2">
    <source>
        <dbReference type="Pfam" id="PF01558"/>
    </source>
</evidence>
<comment type="caution">
    <text evidence="3">The sequence shown here is derived from an EMBL/GenBank/DDBJ whole genome shotgun (WGS) entry which is preliminary data.</text>
</comment>
<dbReference type="SUPFAM" id="SSF53323">
    <property type="entry name" value="Pyruvate-ferredoxin oxidoreductase, PFOR, domain III"/>
    <property type="match status" value="1"/>
</dbReference>
<dbReference type="AlphaFoldDB" id="A0A644VZ17"/>
<dbReference type="EMBL" id="VSSQ01000514">
    <property type="protein sequence ID" value="MPL96547.1"/>
    <property type="molecule type" value="Genomic_DNA"/>
</dbReference>